<name>A0A165CLL4_EXIGL</name>
<reference evidence="2 3" key="1">
    <citation type="journal article" date="2016" name="Mol. Biol. Evol.">
        <title>Comparative Genomics of Early-Diverging Mushroom-Forming Fungi Provides Insights into the Origins of Lignocellulose Decay Capabilities.</title>
        <authorList>
            <person name="Nagy L.G."/>
            <person name="Riley R."/>
            <person name="Tritt A."/>
            <person name="Adam C."/>
            <person name="Daum C."/>
            <person name="Floudas D."/>
            <person name="Sun H."/>
            <person name="Yadav J.S."/>
            <person name="Pangilinan J."/>
            <person name="Larsson K.H."/>
            <person name="Matsuura K."/>
            <person name="Barry K."/>
            <person name="Labutti K."/>
            <person name="Kuo R."/>
            <person name="Ohm R.A."/>
            <person name="Bhattacharya S.S."/>
            <person name="Shirouzu T."/>
            <person name="Yoshinaga Y."/>
            <person name="Martin F.M."/>
            <person name="Grigoriev I.V."/>
            <person name="Hibbett D.S."/>
        </authorList>
    </citation>
    <scope>NUCLEOTIDE SEQUENCE [LARGE SCALE GENOMIC DNA]</scope>
    <source>
        <strain evidence="2 3">HHB12029</strain>
    </source>
</reference>
<evidence type="ECO:0000313" key="2">
    <source>
        <dbReference type="EMBL" id="KZV82694.1"/>
    </source>
</evidence>
<protein>
    <submittedName>
        <fullName evidence="2">Uncharacterized protein</fullName>
    </submittedName>
</protein>
<dbReference type="Proteomes" id="UP000077266">
    <property type="component" value="Unassembled WGS sequence"/>
</dbReference>
<dbReference type="InParanoid" id="A0A165CLL4"/>
<accession>A0A165CLL4</accession>
<keyword evidence="3" id="KW-1185">Reference proteome</keyword>
<proteinExistence type="predicted"/>
<organism evidence="2 3">
    <name type="scientific">Exidia glandulosa HHB12029</name>
    <dbReference type="NCBI Taxonomy" id="1314781"/>
    <lineage>
        <taxon>Eukaryota</taxon>
        <taxon>Fungi</taxon>
        <taxon>Dikarya</taxon>
        <taxon>Basidiomycota</taxon>
        <taxon>Agaricomycotina</taxon>
        <taxon>Agaricomycetes</taxon>
        <taxon>Auriculariales</taxon>
        <taxon>Exidiaceae</taxon>
        <taxon>Exidia</taxon>
    </lineage>
</organism>
<evidence type="ECO:0000313" key="3">
    <source>
        <dbReference type="Proteomes" id="UP000077266"/>
    </source>
</evidence>
<dbReference type="EMBL" id="KV426308">
    <property type="protein sequence ID" value="KZV82694.1"/>
    <property type="molecule type" value="Genomic_DNA"/>
</dbReference>
<gene>
    <name evidence="2" type="ORF">EXIGLDRAFT_336335</name>
</gene>
<feature type="region of interest" description="Disordered" evidence="1">
    <location>
        <begin position="32"/>
        <end position="53"/>
    </location>
</feature>
<evidence type="ECO:0000256" key="1">
    <source>
        <dbReference type="SAM" id="MobiDB-lite"/>
    </source>
</evidence>
<dbReference type="AlphaFoldDB" id="A0A165CLL4"/>
<sequence length="179" mass="19653">MQINNAGTTCNGHYEANYIHGRTMVRQIGRERAEDGRYSDNTATKGSWHSGPENVTEVRHLGSAQLHAILGCRSLRRHPDPAEVSIRVPKKSAAGVPALGEHVATPLEHELGMRLLHLAQPRHMCSVLAPEDGRLEQDAGDLMDAFRPLLQGAVHLRTADISAMTTMDRHPVPPSLRGR</sequence>